<dbReference type="Proteomes" id="UP000193922">
    <property type="component" value="Unassembled WGS sequence"/>
</dbReference>
<sequence>MHSKLALTTLVSTVLTFTAAQLVINSGDSASGILSGEGAVSEVVSTIDDNPLSRFSDPSFLASLSAANAAASSMANGQYPGDGTLIPAIGDAIQITASPEDPSSSASSATASPSGSSSAGDDSDDDGITSDVESKPGVKTPAGSSATSTKPNGATGSQCAVSAVAAVAIVAAAFF</sequence>
<organism evidence="3 4">
    <name type="scientific">Linderina pennispora</name>
    <dbReference type="NCBI Taxonomy" id="61395"/>
    <lineage>
        <taxon>Eukaryota</taxon>
        <taxon>Fungi</taxon>
        <taxon>Fungi incertae sedis</taxon>
        <taxon>Zoopagomycota</taxon>
        <taxon>Kickxellomycotina</taxon>
        <taxon>Kickxellomycetes</taxon>
        <taxon>Kickxellales</taxon>
        <taxon>Kickxellaceae</taxon>
        <taxon>Linderina</taxon>
    </lineage>
</organism>
<feature type="compositionally biased region" description="Low complexity" evidence="1">
    <location>
        <begin position="96"/>
        <end position="120"/>
    </location>
</feature>
<dbReference type="RefSeq" id="XP_040746421.1">
    <property type="nucleotide sequence ID" value="XM_040891232.1"/>
</dbReference>
<dbReference type="AlphaFoldDB" id="A0A1Y1WHN2"/>
<feature type="region of interest" description="Disordered" evidence="1">
    <location>
        <begin position="96"/>
        <end position="156"/>
    </location>
</feature>
<evidence type="ECO:0000313" key="3">
    <source>
        <dbReference type="EMBL" id="ORX73081.1"/>
    </source>
</evidence>
<proteinExistence type="predicted"/>
<protein>
    <recommendedName>
        <fullName evidence="5">GPI anchored protein</fullName>
    </recommendedName>
</protein>
<name>A0A1Y1WHN2_9FUNG</name>
<evidence type="ECO:0000256" key="1">
    <source>
        <dbReference type="SAM" id="MobiDB-lite"/>
    </source>
</evidence>
<dbReference type="EMBL" id="MCFD01000002">
    <property type="protein sequence ID" value="ORX73081.1"/>
    <property type="molecule type" value="Genomic_DNA"/>
</dbReference>
<keyword evidence="4" id="KW-1185">Reference proteome</keyword>
<evidence type="ECO:0000313" key="4">
    <source>
        <dbReference type="Proteomes" id="UP000193922"/>
    </source>
</evidence>
<feature type="compositionally biased region" description="Polar residues" evidence="1">
    <location>
        <begin position="142"/>
        <end position="156"/>
    </location>
</feature>
<comment type="caution">
    <text evidence="3">The sequence shown here is derived from an EMBL/GenBank/DDBJ whole genome shotgun (WGS) entry which is preliminary data.</text>
</comment>
<keyword evidence="2" id="KW-0732">Signal</keyword>
<reference evidence="3 4" key="1">
    <citation type="submission" date="2016-07" db="EMBL/GenBank/DDBJ databases">
        <title>Pervasive Adenine N6-methylation of Active Genes in Fungi.</title>
        <authorList>
            <consortium name="DOE Joint Genome Institute"/>
            <person name="Mondo S.J."/>
            <person name="Dannebaum R.O."/>
            <person name="Kuo R.C."/>
            <person name="Labutti K."/>
            <person name="Haridas S."/>
            <person name="Kuo A."/>
            <person name="Salamov A."/>
            <person name="Ahrendt S.R."/>
            <person name="Lipzen A."/>
            <person name="Sullivan W."/>
            <person name="Andreopoulos W.B."/>
            <person name="Clum A."/>
            <person name="Lindquist E."/>
            <person name="Daum C."/>
            <person name="Ramamoorthy G.K."/>
            <person name="Gryganskyi A."/>
            <person name="Culley D."/>
            <person name="Magnuson J.K."/>
            <person name="James T.Y."/>
            <person name="O'Malley M.A."/>
            <person name="Stajich J.E."/>
            <person name="Spatafora J.W."/>
            <person name="Visel A."/>
            <person name="Grigoriev I.V."/>
        </authorList>
    </citation>
    <scope>NUCLEOTIDE SEQUENCE [LARGE SCALE GENOMIC DNA]</scope>
    <source>
        <strain evidence="3 4">ATCC 12442</strain>
    </source>
</reference>
<evidence type="ECO:0000256" key="2">
    <source>
        <dbReference type="SAM" id="SignalP"/>
    </source>
</evidence>
<feature type="chain" id="PRO_5013186299" description="GPI anchored protein" evidence="2">
    <location>
        <begin position="21"/>
        <end position="175"/>
    </location>
</feature>
<gene>
    <name evidence="3" type="ORF">DL89DRAFT_320761</name>
</gene>
<accession>A0A1Y1WHN2</accession>
<evidence type="ECO:0008006" key="5">
    <source>
        <dbReference type="Google" id="ProtNLM"/>
    </source>
</evidence>
<dbReference type="GeneID" id="63807880"/>
<feature type="signal peptide" evidence="2">
    <location>
        <begin position="1"/>
        <end position="20"/>
    </location>
</feature>